<protein>
    <recommendedName>
        <fullName evidence="4">Proteophosphoglycan 5</fullName>
    </recommendedName>
</protein>
<evidence type="ECO:0000256" key="1">
    <source>
        <dbReference type="SAM" id="MobiDB-lite"/>
    </source>
</evidence>
<dbReference type="Proteomes" id="UP000813444">
    <property type="component" value="Unassembled WGS sequence"/>
</dbReference>
<evidence type="ECO:0000313" key="2">
    <source>
        <dbReference type="EMBL" id="KAH7308205.1"/>
    </source>
</evidence>
<dbReference type="EMBL" id="JAGPNK010000016">
    <property type="protein sequence ID" value="KAH7308205.1"/>
    <property type="molecule type" value="Genomic_DNA"/>
</dbReference>
<feature type="compositionally biased region" description="Low complexity" evidence="1">
    <location>
        <begin position="80"/>
        <end position="92"/>
    </location>
</feature>
<evidence type="ECO:0000313" key="3">
    <source>
        <dbReference type="Proteomes" id="UP000813444"/>
    </source>
</evidence>
<dbReference type="GO" id="GO:0016071">
    <property type="term" value="P:mRNA metabolic process"/>
    <property type="evidence" value="ECO:0007669"/>
    <property type="project" value="UniProtKB-ARBA"/>
</dbReference>
<gene>
    <name evidence="2" type="ORF">B0I35DRAFT_106864</name>
</gene>
<proteinExistence type="predicted"/>
<feature type="compositionally biased region" description="Polar residues" evidence="1">
    <location>
        <begin position="279"/>
        <end position="288"/>
    </location>
</feature>
<sequence>MTDVSAQPTTTPSRRRRPRGNGKAAAHKNYASENDAAALDAPNFYSPQTPHRVDAASSPAHAQPHSAHTGSHSKPRNRNRAANMNNNANQRNSPEDVRSGRHTPPTTQRSTSSKSAGAAFAGATFHASPAPSALPIPSFLAKAASDSPISKKSRELTQEPSPPATDTDAPTPFRTSSASRANESPLDFMFRAHREERERQRRESSTGQRPANSDFTSPSSMSPFEHNSPPKPFSLSEKLHQQARQPSGRFDAAELDGTPGQALGPAFSTPYSERIKAARTNSSRSAINGTPPRPSQALPQEDPTEALKKFLFSGNGMAGSPGAKPANNATPPASAGFVEIGPSSPTARYDAAPHQRPTNIQAMENDLRRILKLDLTADAGSTNHRFY</sequence>
<dbReference type="OrthoDB" id="2142961at2759"/>
<organism evidence="2 3">
    <name type="scientific">Stachybotrys elegans</name>
    <dbReference type="NCBI Taxonomy" id="80388"/>
    <lineage>
        <taxon>Eukaryota</taxon>
        <taxon>Fungi</taxon>
        <taxon>Dikarya</taxon>
        <taxon>Ascomycota</taxon>
        <taxon>Pezizomycotina</taxon>
        <taxon>Sordariomycetes</taxon>
        <taxon>Hypocreomycetidae</taxon>
        <taxon>Hypocreales</taxon>
        <taxon>Stachybotryaceae</taxon>
        <taxon>Stachybotrys</taxon>
    </lineage>
</organism>
<dbReference type="Pfam" id="PF15365">
    <property type="entry name" value="PNRC"/>
    <property type="match status" value="1"/>
</dbReference>
<dbReference type="AlphaFoldDB" id="A0A8K0SFY0"/>
<comment type="caution">
    <text evidence="2">The sequence shown here is derived from an EMBL/GenBank/DDBJ whole genome shotgun (WGS) entry which is preliminary data.</text>
</comment>
<feature type="compositionally biased region" description="Polar residues" evidence="1">
    <location>
        <begin position="173"/>
        <end position="182"/>
    </location>
</feature>
<feature type="compositionally biased region" description="Low complexity" evidence="1">
    <location>
        <begin position="55"/>
        <end position="68"/>
    </location>
</feature>
<keyword evidence="3" id="KW-1185">Reference proteome</keyword>
<feature type="region of interest" description="Disordered" evidence="1">
    <location>
        <begin position="142"/>
        <end position="359"/>
    </location>
</feature>
<feature type="compositionally biased region" description="Polar residues" evidence="1">
    <location>
        <begin position="205"/>
        <end position="222"/>
    </location>
</feature>
<name>A0A8K0SFY0_9HYPO</name>
<accession>A0A8K0SFY0</accession>
<feature type="region of interest" description="Disordered" evidence="1">
    <location>
        <begin position="1"/>
        <end position="118"/>
    </location>
</feature>
<feature type="compositionally biased region" description="Basic and acidic residues" evidence="1">
    <location>
        <begin position="190"/>
        <end position="204"/>
    </location>
</feature>
<evidence type="ECO:0008006" key="4">
    <source>
        <dbReference type="Google" id="ProtNLM"/>
    </source>
</evidence>
<dbReference type="InterPro" id="IPR028322">
    <property type="entry name" value="PNRC-like_rgn"/>
</dbReference>
<reference evidence="2" key="1">
    <citation type="journal article" date="2021" name="Nat. Commun.">
        <title>Genetic determinants of endophytism in the Arabidopsis root mycobiome.</title>
        <authorList>
            <person name="Mesny F."/>
            <person name="Miyauchi S."/>
            <person name="Thiergart T."/>
            <person name="Pickel B."/>
            <person name="Atanasova L."/>
            <person name="Karlsson M."/>
            <person name="Huettel B."/>
            <person name="Barry K.W."/>
            <person name="Haridas S."/>
            <person name="Chen C."/>
            <person name="Bauer D."/>
            <person name="Andreopoulos W."/>
            <person name="Pangilinan J."/>
            <person name="LaButti K."/>
            <person name="Riley R."/>
            <person name="Lipzen A."/>
            <person name="Clum A."/>
            <person name="Drula E."/>
            <person name="Henrissat B."/>
            <person name="Kohler A."/>
            <person name="Grigoriev I.V."/>
            <person name="Martin F.M."/>
            <person name="Hacquard S."/>
        </authorList>
    </citation>
    <scope>NUCLEOTIDE SEQUENCE</scope>
    <source>
        <strain evidence="2">MPI-CAGE-CH-0235</strain>
    </source>
</reference>